<gene>
    <name evidence="3" type="ORF">C1J01_44965</name>
</gene>
<evidence type="ECO:0000313" key="4">
    <source>
        <dbReference type="Proteomes" id="UP000249304"/>
    </source>
</evidence>
<organism evidence="3 4">
    <name type="scientific">Nonomuraea aridisoli</name>
    <dbReference type="NCBI Taxonomy" id="2070368"/>
    <lineage>
        <taxon>Bacteria</taxon>
        <taxon>Bacillati</taxon>
        <taxon>Actinomycetota</taxon>
        <taxon>Actinomycetes</taxon>
        <taxon>Streptosporangiales</taxon>
        <taxon>Streptosporangiaceae</taxon>
        <taxon>Nonomuraea</taxon>
    </lineage>
</organism>
<keyword evidence="4" id="KW-1185">Reference proteome</keyword>
<dbReference type="RefSeq" id="WP_111185142.1">
    <property type="nucleotide sequence ID" value="NZ_POUD01000394.1"/>
</dbReference>
<dbReference type="Proteomes" id="UP000249304">
    <property type="component" value="Unassembled WGS sequence"/>
</dbReference>
<evidence type="ECO:0000256" key="1">
    <source>
        <dbReference type="SAM" id="Phobius"/>
    </source>
</evidence>
<feature type="transmembrane region" description="Helical" evidence="1">
    <location>
        <begin position="175"/>
        <end position="197"/>
    </location>
</feature>
<feature type="domain" description="DUF1648" evidence="2">
    <location>
        <begin position="18"/>
        <end position="52"/>
    </location>
</feature>
<proteinExistence type="predicted"/>
<keyword evidence="1" id="KW-1133">Transmembrane helix</keyword>
<feature type="transmembrane region" description="Helical" evidence="1">
    <location>
        <begin position="203"/>
        <end position="224"/>
    </location>
</feature>
<dbReference type="EMBL" id="POUD01000394">
    <property type="protein sequence ID" value="PZG04185.1"/>
    <property type="molecule type" value="Genomic_DNA"/>
</dbReference>
<feature type="transmembrane region" description="Helical" evidence="1">
    <location>
        <begin position="50"/>
        <end position="73"/>
    </location>
</feature>
<accession>A0A2W2DG89</accession>
<keyword evidence="1" id="KW-0472">Membrane</keyword>
<dbReference type="AlphaFoldDB" id="A0A2W2DG89"/>
<dbReference type="InterPro" id="IPR012867">
    <property type="entry name" value="DUF1648"/>
</dbReference>
<comment type="caution">
    <text evidence="3">The sequence shown here is derived from an EMBL/GenBank/DDBJ whole genome shotgun (WGS) entry which is preliminary data.</text>
</comment>
<protein>
    <recommendedName>
        <fullName evidence="2">DUF1648 domain-containing protein</fullName>
    </recommendedName>
</protein>
<reference evidence="3 4" key="1">
    <citation type="submission" date="2018-01" db="EMBL/GenBank/DDBJ databases">
        <title>Draft genome sequence of Nonomuraea sp. KC333.</title>
        <authorList>
            <person name="Sahin N."/>
            <person name="Saygin H."/>
            <person name="Ay H."/>
        </authorList>
    </citation>
    <scope>NUCLEOTIDE SEQUENCE [LARGE SCALE GENOMIC DNA]</scope>
    <source>
        <strain evidence="3 4">KC333</strain>
    </source>
</reference>
<feature type="transmembrane region" description="Helical" evidence="1">
    <location>
        <begin position="85"/>
        <end position="109"/>
    </location>
</feature>
<name>A0A2W2DG89_9ACTN</name>
<dbReference type="OrthoDB" id="4303577at2"/>
<keyword evidence="1" id="KW-0812">Transmembrane</keyword>
<evidence type="ECO:0000259" key="2">
    <source>
        <dbReference type="Pfam" id="PF07853"/>
    </source>
</evidence>
<evidence type="ECO:0000313" key="3">
    <source>
        <dbReference type="EMBL" id="PZG04185.1"/>
    </source>
</evidence>
<feature type="transmembrane region" description="Helical" evidence="1">
    <location>
        <begin position="121"/>
        <end position="141"/>
    </location>
</feature>
<sequence length="323" mass="33672">MKPRVIAVVWGLLVGAVLLISPFAVRDRLPDPMATHWGSSGVPDSAASLTGHVVTSVLIWAVTGGILVAVAAFGRGMTMRMYRACWWGLLFGMGVLMLGVNASTLAANLDVPDWRSALLPGWHVAAALGSALVAGAVCGYLGRGEPDEPSPGSQAPPRLRLEPGRRTVWVGHVSNPWLVVAGLASLAVTLVAVMLTVTGQASGGVVASLLPIGVIVLVVSLATMSLTVRVGGERVVIGFGPLGRPRRRIPLSKIDSAWSERVHPAQVGGWGFRGVPGSATIMLRGGECLVVRYRSGGRLTISVDDAERGASLINALIAERVNP</sequence>
<dbReference type="Pfam" id="PF07853">
    <property type="entry name" value="DUF1648"/>
    <property type="match status" value="1"/>
</dbReference>